<feature type="transmembrane region" description="Helical" evidence="1">
    <location>
        <begin position="97"/>
        <end position="116"/>
    </location>
</feature>
<evidence type="ECO:0008006" key="4">
    <source>
        <dbReference type="Google" id="ProtNLM"/>
    </source>
</evidence>
<evidence type="ECO:0000313" key="2">
    <source>
        <dbReference type="EMBL" id="GGF30387.1"/>
    </source>
</evidence>
<organism evidence="2 3">
    <name type="scientific">Subtercola lobariae</name>
    <dbReference type="NCBI Taxonomy" id="1588641"/>
    <lineage>
        <taxon>Bacteria</taxon>
        <taxon>Bacillati</taxon>
        <taxon>Actinomycetota</taxon>
        <taxon>Actinomycetes</taxon>
        <taxon>Micrococcales</taxon>
        <taxon>Microbacteriaceae</taxon>
        <taxon>Subtercola</taxon>
    </lineage>
</organism>
<feature type="transmembrane region" description="Helical" evidence="1">
    <location>
        <begin position="145"/>
        <end position="166"/>
    </location>
</feature>
<keyword evidence="1" id="KW-1133">Transmembrane helix</keyword>
<feature type="transmembrane region" description="Helical" evidence="1">
    <location>
        <begin position="178"/>
        <end position="196"/>
    </location>
</feature>
<reference evidence="2 3" key="1">
    <citation type="journal article" date="2014" name="Int. J. Syst. Evol. Microbiol.">
        <title>Complete genome sequence of Corynebacterium casei LMG S-19264T (=DSM 44701T), isolated from a smear-ripened cheese.</title>
        <authorList>
            <consortium name="US DOE Joint Genome Institute (JGI-PGF)"/>
            <person name="Walter F."/>
            <person name="Albersmeier A."/>
            <person name="Kalinowski J."/>
            <person name="Ruckert C."/>
        </authorList>
    </citation>
    <scope>NUCLEOTIDE SEQUENCE [LARGE SCALE GENOMIC DNA]</scope>
    <source>
        <strain evidence="2 3">CGMCC 1.12976</strain>
    </source>
</reference>
<keyword evidence="1" id="KW-0812">Transmembrane</keyword>
<sequence length="274" mass="28060">MSGILQPETMKPDVRRWTGISAIAVAALMAAEFFTAALGVGAAPPLSDETALGQFMTGAANATLLVIFIDTFLMASLVVFLASFRQLITRARADMQWVADLGYGAGLVFVAVTLVGDAMDGGAALDTVKQPADGSVIRALTEGHILMFGSVGCVMTALIVAAAGYVTFASATLPRWTGWLAFVVAALNLLTVPAMFNGTSSTDLFSAGGPGVTALATFPFLVWVAIVGIVTIRGTHHHTMRRAKAAAQGAAAKARAQAGEGAGAGADAEAEVRS</sequence>
<gene>
    <name evidence="2" type="ORF">GCM10011399_24490</name>
</gene>
<keyword evidence="1" id="KW-0472">Membrane</keyword>
<feature type="transmembrane region" description="Helical" evidence="1">
    <location>
        <begin position="20"/>
        <end position="42"/>
    </location>
</feature>
<feature type="transmembrane region" description="Helical" evidence="1">
    <location>
        <begin position="208"/>
        <end position="232"/>
    </location>
</feature>
<comment type="caution">
    <text evidence="2">The sequence shown here is derived from an EMBL/GenBank/DDBJ whole genome shotgun (WGS) entry which is preliminary data.</text>
</comment>
<feature type="transmembrane region" description="Helical" evidence="1">
    <location>
        <begin position="62"/>
        <end position="85"/>
    </location>
</feature>
<evidence type="ECO:0000256" key="1">
    <source>
        <dbReference type="SAM" id="Phobius"/>
    </source>
</evidence>
<dbReference type="EMBL" id="BMGP01000004">
    <property type="protein sequence ID" value="GGF30387.1"/>
    <property type="molecule type" value="Genomic_DNA"/>
</dbReference>
<keyword evidence="3" id="KW-1185">Reference proteome</keyword>
<dbReference type="AlphaFoldDB" id="A0A917EYC1"/>
<dbReference type="Proteomes" id="UP000598775">
    <property type="component" value="Unassembled WGS sequence"/>
</dbReference>
<protein>
    <recommendedName>
        <fullName evidence="4">DUF4386 domain-containing protein</fullName>
    </recommendedName>
</protein>
<proteinExistence type="predicted"/>
<accession>A0A917EYC1</accession>
<evidence type="ECO:0000313" key="3">
    <source>
        <dbReference type="Proteomes" id="UP000598775"/>
    </source>
</evidence>
<name>A0A917EYC1_9MICO</name>
<dbReference type="RefSeq" id="WP_188678655.1">
    <property type="nucleotide sequence ID" value="NZ_BMGP01000004.1"/>
</dbReference>